<evidence type="ECO:0000256" key="2">
    <source>
        <dbReference type="ARBA" id="ARBA00010488"/>
    </source>
</evidence>
<dbReference type="Gene3D" id="3.40.50.11820">
    <property type="match status" value="1"/>
</dbReference>
<dbReference type="PANTHER" id="PTHR37316">
    <property type="entry name" value="TEICHOIC ACID GLYCEROL-PHOSPHATE PRIMASE"/>
    <property type="match status" value="1"/>
</dbReference>
<organism evidence="8 9">
    <name type="scientific">Weissella jogaejeotgali</name>
    <dbReference type="NCBI Taxonomy" id="1631871"/>
    <lineage>
        <taxon>Bacteria</taxon>
        <taxon>Bacillati</taxon>
        <taxon>Bacillota</taxon>
        <taxon>Bacilli</taxon>
        <taxon>Lactobacillales</taxon>
        <taxon>Lactobacillaceae</taxon>
        <taxon>Weissella</taxon>
    </lineage>
</organism>
<dbReference type="SUPFAM" id="SSF53756">
    <property type="entry name" value="UDP-Glycosyltransferase/glycogen phosphorylase"/>
    <property type="match status" value="1"/>
</dbReference>
<evidence type="ECO:0000256" key="3">
    <source>
        <dbReference type="ARBA" id="ARBA00022475"/>
    </source>
</evidence>
<dbReference type="InterPro" id="IPR007554">
    <property type="entry name" value="Glycerophosphate_synth"/>
</dbReference>
<dbReference type="InterPro" id="IPR043148">
    <property type="entry name" value="TagF_C"/>
</dbReference>
<proteinExistence type="inferred from homology"/>
<dbReference type="InterPro" id="IPR043149">
    <property type="entry name" value="TagF_N"/>
</dbReference>
<dbReference type="Pfam" id="PF04464">
    <property type="entry name" value="Glyphos_transf"/>
    <property type="match status" value="1"/>
</dbReference>
<sequence length="381" mass="44686">MGRAQKIKNRIKNSSFFGGAYLITVGAFVKILQLFIRPNEKQILFISYSGRQYSDTPKEAYNMLRNDPAFKDYELVWAMNKPKIYVQPELGRKVSSNSPTFFYHLLRSKYWVANSSIDRLIPFSHKRNIYIQFWHGVPLKSLGHAEIGLSRLVQYWYDHVQFDFMFTYGDYDLEKFKEVFPKTKRFVEHGQLRKNIVTRYRENITPERVKYQLGIKSEKPVLLYVPTFRGYQAREQTTLTQATLEKLSETYTVIYRGHYFSEAVKKGKIITADNYSLYKLFMITDVLITDFSSVFFDFAVYGKKIFLFQPDFNEYHVRRGVYLDAQEDLGLPVAYSEAELMTLLQADEYDYQVLADISQQYNSHSGEEAATALKSILMHLS</sequence>
<feature type="transmembrane region" description="Helical" evidence="7">
    <location>
        <begin position="16"/>
        <end position="36"/>
    </location>
</feature>
<dbReference type="KEGG" id="wjo:FOL01_0743"/>
<dbReference type="GO" id="GO:0047355">
    <property type="term" value="F:CDP-glycerol glycerophosphotransferase activity"/>
    <property type="evidence" value="ECO:0007669"/>
    <property type="project" value="InterPro"/>
</dbReference>
<accession>A0A1L6RAT4</accession>
<keyword evidence="4 8" id="KW-0808">Transferase</keyword>
<dbReference type="OrthoDB" id="9811865at2"/>
<keyword evidence="6 7" id="KW-0472">Membrane</keyword>
<keyword evidence="9" id="KW-1185">Reference proteome</keyword>
<evidence type="ECO:0000313" key="9">
    <source>
        <dbReference type="Proteomes" id="UP000185473"/>
    </source>
</evidence>
<dbReference type="GO" id="GO:0005886">
    <property type="term" value="C:plasma membrane"/>
    <property type="evidence" value="ECO:0007669"/>
    <property type="project" value="UniProtKB-SubCell"/>
</dbReference>
<dbReference type="GO" id="GO:0019350">
    <property type="term" value="P:teichoic acid biosynthetic process"/>
    <property type="evidence" value="ECO:0007669"/>
    <property type="project" value="UniProtKB-KW"/>
</dbReference>
<gene>
    <name evidence="8" type="ORF">FOL01_0743</name>
</gene>
<dbReference type="PANTHER" id="PTHR37316:SF3">
    <property type="entry name" value="TEICHOIC ACID GLYCEROL-PHOSPHATE TRANSFERASE"/>
    <property type="match status" value="1"/>
</dbReference>
<comment type="subcellular location">
    <subcellularLocation>
        <location evidence="1">Cell membrane</location>
        <topology evidence="1">Peripheral membrane protein</topology>
    </subcellularLocation>
</comment>
<dbReference type="RefSeq" id="WP_083603425.1">
    <property type="nucleotide sequence ID" value="NZ_CP014332.1"/>
</dbReference>
<evidence type="ECO:0000256" key="7">
    <source>
        <dbReference type="SAM" id="Phobius"/>
    </source>
</evidence>
<keyword evidence="3" id="KW-1003">Cell membrane</keyword>
<keyword evidence="7" id="KW-1133">Transmembrane helix</keyword>
<comment type="similarity">
    <text evidence="2">Belongs to the CDP-glycerol glycerophosphotransferase family.</text>
</comment>
<name>A0A1L6RAT4_9LACO</name>
<dbReference type="AlphaFoldDB" id="A0A1L6RAT4"/>
<evidence type="ECO:0000256" key="4">
    <source>
        <dbReference type="ARBA" id="ARBA00022679"/>
    </source>
</evidence>
<keyword evidence="5" id="KW-0777">Teichoic acid biosynthesis</keyword>
<keyword evidence="7" id="KW-0812">Transmembrane</keyword>
<protein>
    <submittedName>
        <fullName evidence="8">Glycosyltransferase</fullName>
    </submittedName>
</protein>
<evidence type="ECO:0000256" key="6">
    <source>
        <dbReference type="ARBA" id="ARBA00023136"/>
    </source>
</evidence>
<dbReference type="InterPro" id="IPR051612">
    <property type="entry name" value="Teichoic_Acid_Biosynth"/>
</dbReference>
<evidence type="ECO:0000256" key="1">
    <source>
        <dbReference type="ARBA" id="ARBA00004202"/>
    </source>
</evidence>
<evidence type="ECO:0000313" key="8">
    <source>
        <dbReference type="EMBL" id="APS41602.1"/>
    </source>
</evidence>
<dbReference type="STRING" id="1631871.FOL01_0743"/>
<evidence type="ECO:0000256" key="5">
    <source>
        <dbReference type="ARBA" id="ARBA00022944"/>
    </source>
</evidence>
<reference evidence="8 9" key="1">
    <citation type="submission" date="2016-02" db="EMBL/GenBank/DDBJ databases">
        <title>Complete Genome Sequence of Weissella jogaejeotgali FOL01.</title>
        <authorList>
            <person name="Lee J.-H."/>
            <person name="Ku H.-J."/>
        </authorList>
    </citation>
    <scope>NUCLEOTIDE SEQUENCE [LARGE SCALE GENOMIC DNA]</scope>
    <source>
        <strain evidence="8 9">FOL01</strain>
    </source>
</reference>
<dbReference type="Proteomes" id="UP000185473">
    <property type="component" value="Chromosome"/>
</dbReference>
<dbReference type="Gene3D" id="3.40.50.12580">
    <property type="match status" value="1"/>
</dbReference>
<dbReference type="EMBL" id="CP014332">
    <property type="protein sequence ID" value="APS41602.1"/>
    <property type="molecule type" value="Genomic_DNA"/>
</dbReference>